<evidence type="ECO:0000256" key="5">
    <source>
        <dbReference type="ARBA" id="ARBA00022679"/>
    </source>
</evidence>
<evidence type="ECO:0000256" key="9">
    <source>
        <dbReference type="ARBA" id="ARBA00022840"/>
    </source>
</evidence>
<dbReference type="GO" id="GO:0000287">
    <property type="term" value="F:magnesium ion binding"/>
    <property type="evidence" value="ECO:0007669"/>
    <property type="project" value="UniProtKB-UniRule"/>
</dbReference>
<dbReference type="PRINTS" id="PR00471">
    <property type="entry name" value="ACETATEKNASE"/>
</dbReference>
<keyword evidence="6 11" id="KW-0479">Metal-binding</keyword>
<dbReference type="GO" id="GO:0008776">
    <property type="term" value="F:acetate kinase activity"/>
    <property type="evidence" value="ECO:0007669"/>
    <property type="project" value="UniProtKB-UniRule"/>
</dbReference>
<dbReference type="PROSITE" id="PS01075">
    <property type="entry name" value="ACETATE_KINASE_1"/>
    <property type="match status" value="1"/>
</dbReference>
<feature type="site" description="Transition state stabilizer" evidence="11">
    <location>
        <position position="269"/>
    </location>
</feature>
<sequence length="426" mass="46768">MTFICRPLDKFRRIPFNLLKVKDRLLMSQKLVLVLNCGSSSLKFSILDAVSGEEKLSGLAEAFHLPDARIKWKLHGEKGNADLGAGAAHSEALAFIINNIFPLDPSLKDNIVAIGHRIVHGGEKFTSSVIINDEVIQGIKDAIQFAPLHNPAHIIGIEEAFKMFPHLKDKNVAVFDTAFHTTMPEEAFLYALPYSLYKEHGVRRYGAHGTSHFYVSQQAAERLNVPADQVNVITCHLGNGASVAAVRHGKCIDTSMGLTPLEGLVMGTRSGDLDPAIIFYLHDNLGMSVEEINTLLTKKSGLLGLTEVTSDCRYAEDNYETEEPAKRALDVFCYRLAKYIGSYMAVIGERLDAIVFTGGIGENSGLVREKTLEHLKLFGYKLDNDKNLAARFGNEGVITADNTPVAMVIPTNEELVIAQDTAKLCI</sequence>
<keyword evidence="4 11" id="KW-0963">Cytoplasm</keyword>
<dbReference type="PANTHER" id="PTHR21060">
    <property type="entry name" value="ACETATE KINASE"/>
    <property type="match status" value="1"/>
</dbReference>
<accession>A0A380X3F6</accession>
<feature type="binding site" evidence="11">
    <location>
        <position position="43"/>
    </location>
    <ligand>
        <name>ATP</name>
        <dbReference type="ChEBI" id="CHEBI:30616"/>
    </ligand>
</feature>
<keyword evidence="5 11" id="KW-0808">Transferase</keyword>
<dbReference type="Proteomes" id="UP000254620">
    <property type="component" value="Unassembled WGS sequence"/>
</dbReference>
<dbReference type="PIRSF" id="PIRSF000722">
    <property type="entry name" value="Acetate_prop_kin"/>
    <property type="match status" value="1"/>
</dbReference>
<evidence type="ECO:0000256" key="12">
    <source>
        <dbReference type="RuleBase" id="RU003835"/>
    </source>
</evidence>
<evidence type="ECO:0000256" key="10">
    <source>
        <dbReference type="ARBA" id="ARBA00022842"/>
    </source>
</evidence>
<feature type="binding site" evidence="11">
    <location>
        <begin position="359"/>
        <end position="363"/>
    </location>
    <ligand>
        <name>ATP</name>
        <dbReference type="ChEBI" id="CHEBI:30616"/>
    </ligand>
</feature>
<dbReference type="PROSITE" id="PS01076">
    <property type="entry name" value="ACETATE_KINASE_2"/>
    <property type="match status" value="1"/>
</dbReference>
<dbReference type="InterPro" id="IPR004372">
    <property type="entry name" value="Ac/propionate_kinase"/>
</dbReference>
<keyword evidence="9 11" id="KW-0067">ATP-binding</keyword>
<feature type="binding site" evidence="11">
    <location>
        <begin position="311"/>
        <end position="313"/>
    </location>
    <ligand>
        <name>ATP</name>
        <dbReference type="ChEBI" id="CHEBI:30616"/>
    </ligand>
</feature>
<reference evidence="13 14" key="1">
    <citation type="submission" date="2018-06" db="EMBL/GenBank/DDBJ databases">
        <authorList>
            <consortium name="Pathogen Informatics"/>
            <person name="Doyle S."/>
        </authorList>
    </citation>
    <scope>NUCLEOTIDE SEQUENCE [LARGE SCALE GENOMIC DNA]</scope>
    <source>
        <strain evidence="13 14">NCTC10926</strain>
    </source>
</reference>
<evidence type="ECO:0000256" key="7">
    <source>
        <dbReference type="ARBA" id="ARBA00022741"/>
    </source>
</evidence>
<dbReference type="UniPathway" id="UPA00340">
    <property type="reaction ID" value="UER00458"/>
</dbReference>
<feature type="binding site" evidence="11">
    <location>
        <begin position="236"/>
        <end position="240"/>
    </location>
    <ligand>
        <name>ATP</name>
        <dbReference type="ChEBI" id="CHEBI:30616"/>
    </ligand>
</feature>
<dbReference type="GO" id="GO:0006085">
    <property type="term" value="P:acetyl-CoA biosynthetic process"/>
    <property type="evidence" value="ECO:0007669"/>
    <property type="project" value="UniProtKB-UniRule"/>
</dbReference>
<evidence type="ECO:0000256" key="4">
    <source>
        <dbReference type="ARBA" id="ARBA00022490"/>
    </source>
</evidence>
<comment type="similarity">
    <text evidence="2 11 12">Belongs to the acetokinase family.</text>
</comment>
<keyword evidence="8 11" id="KW-0418">Kinase</keyword>
<dbReference type="GO" id="GO:0006083">
    <property type="term" value="P:acetate metabolic process"/>
    <property type="evidence" value="ECO:0007669"/>
    <property type="project" value="TreeGrafter"/>
</dbReference>
<dbReference type="PANTHER" id="PTHR21060:SF21">
    <property type="entry name" value="ACETATE KINASE"/>
    <property type="match status" value="1"/>
</dbReference>
<dbReference type="FunFam" id="3.30.420.40:FF:000042">
    <property type="entry name" value="Acetate kinase"/>
    <property type="match status" value="1"/>
</dbReference>
<comment type="cofactor">
    <cofactor evidence="11">
        <name>Mg(2+)</name>
        <dbReference type="ChEBI" id="CHEBI:18420"/>
    </cofactor>
    <cofactor evidence="11">
        <name>Mn(2+)</name>
        <dbReference type="ChEBI" id="CHEBI:29035"/>
    </cofactor>
    <text evidence="11">Mg(2+). Can also accept Mn(2+).</text>
</comment>
<comment type="pathway">
    <text evidence="11">Metabolic intermediate biosynthesis; acetyl-CoA biosynthesis; acetyl-CoA from acetate: step 1/2.</text>
</comment>
<evidence type="ECO:0000313" key="14">
    <source>
        <dbReference type="Proteomes" id="UP000254620"/>
    </source>
</evidence>
<feature type="binding site" evidence="11">
    <location>
        <position position="36"/>
    </location>
    <ligand>
        <name>Mg(2+)</name>
        <dbReference type="ChEBI" id="CHEBI:18420"/>
    </ligand>
</feature>
<evidence type="ECO:0000313" key="13">
    <source>
        <dbReference type="EMBL" id="SUU97660.1"/>
    </source>
</evidence>
<keyword evidence="7 11" id="KW-0547">Nucleotide-binding</keyword>
<evidence type="ECO:0000256" key="2">
    <source>
        <dbReference type="ARBA" id="ARBA00008748"/>
    </source>
</evidence>
<dbReference type="Pfam" id="PF00871">
    <property type="entry name" value="Acetate_kinase"/>
    <property type="match status" value="1"/>
</dbReference>
<dbReference type="GO" id="GO:0005524">
    <property type="term" value="F:ATP binding"/>
    <property type="evidence" value="ECO:0007669"/>
    <property type="project" value="UniProtKB-KW"/>
</dbReference>
<comment type="function">
    <text evidence="11">Catalyzes the formation of acetyl phosphate from acetate and ATP. Can also catalyze the reverse reaction.</text>
</comment>
<dbReference type="FunFam" id="3.30.420.40:FF:000041">
    <property type="entry name" value="Acetate kinase"/>
    <property type="match status" value="1"/>
</dbReference>
<dbReference type="NCBIfam" id="TIGR00016">
    <property type="entry name" value="ackA"/>
    <property type="match status" value="1"/>
</dbReference>
<comment type="subunit">
    <text evidence="3 11">Homodimer.</text>
</comment>
<feature type="binding site" evidence="11">
    <location>
        <position position="413"/>
    </location>
    <ligand>
        <name>Mg(2+)</name>
        <dbReference type="ChEBI" id="CHEBI:18420"/>
    </ligand>
</feature>
<comment type="catalytic activity">
    <reaction evidence="11">
        <text>acetate + ATP = acetyl phosphate + ADP</text>
        <dbReference type="Rhea" id="RHEA:11352"/>
        <dbReference type="ChEBI" id="CHEBI:22191"/>
        <dbReference type="ChEBI" id="CHEBI:30089"/>
        <dbReference type="ChEBI" id="CHEBI:30616"/>
        <dbReference type="ChEBI" id="CHEBI:456216"/>
        <dbReference type="EC" id="2.7.2.1"/>
    </reaction>
</comment>
<dbReference type="InterPro" id="IPR023865">
    <property type="entry name" value="Aliphatic_acid_kinase_CS"/>
</dbReference>
<evidence type="ECO:0000256" key="11">
    <source>
        <dbReference type="HAMAP-Rule" id="MF_00020"/>
    </source>
</evidence>
<proteinExistence type="inferred from homology"/>
<evidence type="ECO:0000256" key="1">
    <source>
        <dbReference type="ARBA" id="ARBA00004496"/>
    </source>
</evidence>
<keyword evidence="10 11" id="KW-0460">Magnesium</keyword>
<gene>
    <name evidence="11 13" type="primary">ackA</name>
    <name evidence="13" type="ORF">NCTC10926_01057</name>
</gene>
<evidence type="ECO:0000256" key="6">
    <source>
        <dbReference type="ARBA" id="ARBA00022723"/>
    </source>
</evidence>
<dbReference type="EC" id="2.7.2.1" evidence="11"/>
<comment type="subcellular location">
    <subcellularLocation>
        <location evidence="1 11">Cytoplasm</location>
    </subcellularLocation>
</comment>
<dbReference type="InterPro" id="IPR043129">
    <property type="entry name" value="ATPase_NBD"/>
</dbReference>
<dbReference type="Gene3D" id="3.30.420.40">
    <property type="match status" value="2"/>
</dbReference>
<dbReference type="EMBL" id="UFSW01000001">
    <property type="protein sequence ID" value="SUU97660.1"/>
    <property type="molecule type" value="Genomic_DNA"/>
</dbReference>
<evidence type="ECO:0000256" key="3">
    <source>
        <dbReference type="ARBA" id="ARBA00011738"/>
    </source>
</evidence>
<feature type="site" description="Transition state stabilizer" evidence="11">
    <location>
        <position position="208"/>
    </location>
</feature>
<dbReference type="HAMAP" id="MF_00020">
    <property type="entry name" value="Acetate_kinase"/>
    <property type="match status" value="1"/>
</dbReference>
<dbReference type="AlphaFoldDB" id="A0A380X3F6"/>
<feature type="binding site" evidence="11">
    <location>
        <position position="117"/>
    </location>
    <ligand>
        <name>substrate</name>
    </ligand>
</feature>
<evidence type="ECO:0000256" key="8">
    <source>
        <dbReference type="ARBA" id="ARBA00022777"/>
    </source>
</evidence>
<dbReference type="InterPro" id="IPR000890">
    <property type="entry name" value="Aliphatic_acid_kin_short-chain"/>
</dbReference>
<dbReference type="SUPFAM" id="SSF53067">
    <property type="entry name" value="Actin-like ATPase domain"/>
    <property type="match status" value="2"/>
</dbReference>
<organism evidence="13 14">
    <name type="scientific">Avibacterium paragallinarum</name>
    <name type="common">Haemophilus gallinarum</name>
    <dbReference type="NCBI Taxonomy" id="728"/>
    <lineage>
        <taxon>Bacteria</taxon>
        <taxon>Pseudomonadati</taxon>
        <taxon>Pseudomonadota</taxon>
        <taxon>Gammaproteobacteria</taxon>
        <taxon>Pasteurellales</taxon>
        <taxon>Pasteurellaceae</taxon>
        <taxon>Avibacterium</taxon>
    </lineage>
</organism>
<protein>
    <recommendedName>
        <fullName evidence="11">Acetate kinase</fullName>
        <ecNumber evidence="11">2.7.2.1</ecNumber>
    </recommendedName>
    <alternativeName>
        <fullName evidence="11">Acetokinase</fullName>
    </alternativeName>
</protein>
<feature type="active site" description="Proton donor/acceptor" evidence="11">
    <location>
        <position position="176"/>
    </location>
</feature>
<name>A0A380X3F6_AVIPA</name>
<dbReference type="CDD" id="cd24010">
    <property type="entry name" value="ASKHA_NBD_AcK_PK"/>
    <property type="match status" value="1"/>
</dbReference>
<dbReference type="GO" id="GO:0005829">
    <property type="term" value="C:cytosol"/>
    <property type="evidence" value="ECO:0007669"/>
    <property type="project" value="TreeGrafter"/>
</dbReference>